<dbReference type="SUPFAM" id="SSF53383">
    <property type="entry name" value="PLP-dependent transferases"/>
    <property type="match status" value="1"/>
</dbReference>
<evidence type="ECO:0000256" key="3">
    <source>
        <dbReference type="PIRSR" id="PIRSR000390-1"/>
    </source>
</evidence>
<evidence type="ECO:0000256" key="1">
    <source>
        <dbReference type="ARBA" id="ARBA00022898"/>
    </source>
</evidence>
<evidence type="ECO:0000313" key="7">
    <source>
        <dbReference type="Proteomes" id="UP001189663"/>
    </source>
</evidence>
<dbReference type="InterPro" id="IPR000653">
    <property type="entry name" value="DegT/StrS_aminotransferase"/>
</dbReference>
<dbReference type="CDD" id="cd00616">
    <property type="entry name" value="AHBA_syn"/>
    <property type="match status" value="1"/>
</dbReference>
<dbReference type="Gene3D" id="3.90.1150.10">
    <property type="entry name" value="Aspartate Aminotransferase, domain 1"/>
    <property type="match status" value="1"/>
</dbReference>
<reference evidence="6 7" key="1">
    <citation type="submission" date="2023-07" db="EMBL/GenBank/DDBJ databases">
        <authorList>
            <person name="Peeters C."/>
        </authorList>
    </citation>
    <scope>NUCLEOTIDE SEQUENCE [LARGE SCALE GENOMIC DNA]</scope>
    <source>
        <strain evidence="6 7">LMG 18096</strain>
    </source>
</reference>
<dbReference type="GO" id="GO:0008483">
    <property type="term" value="F:transaminase activity"/>
    <property type="evidence" value="ECO:0007669"/>
    <property type="project" value="UniProtKB-KW"/>
</dbReference>
<dbReference type="Proteomes" id="UP001189663">
    <property type="component" value="Unassembled WGS sequence"/>
</dbReference>
<name>A0ABC8QEZ7_9RALS</name>
<evidence type="ECO:0000256" key="4">
    <source>
        <dbReference type="PIRSR" id="PIRSR000390-2"/>
    </source>
</evidence>
<dbReference type="PANTHER" id="PTHR30244:SF36">
    <property type="entry name" value="3-OXO-GLUCOSE-6-PHOSPHATE:GLUTAMATE AMINOTRANSFERASE"/>
    <property type="match status" value="1"/>
</dbReference>
<dbReference type="Gene3D" id="3.40.640.10">
    <property type="entry name" value="Type I PLP-dependent aspartate aminotransferase-like (Major domain)"/>
    <property type="match status" value="1"/>
</dbReference>
<dbReference type="EC" id="2.6.1.106" evidence="6"/>
<keyword evidence="6" id="KW-0808">Transferase</keyword>
<gene>
    <name evidence="6" type="primary">desV</name>
    <name evidence="6" type="ORF">LMG18096_01981</name>
</gene>
<organism evidence="6 7">
    <name type="scientific">Ralstonia holmesii</name>
    <dbReference type="NCBI Taxonomy" id="3058602"/>
    <lineage>
        <taxon>Bacteria</taxon>
        <taxon>Pseudomonadati</taxon>
        <taxon>Pseudomonadota</taxon>
        <taxon>Betaproteobacteria</taxon>
        <taxon>Burkholderiales</taxon>
        <taxon>Burkholderiaceae</taxon>
        <taxon>Ralstonia</taxon>
    </lineage>
</organism>
<keyword evidence="7" id="KW-1185">Reference proteome</keyword>
<protein>
    <submittedName>
        <fullName evidence="6">dTDP-3-amino-3,4,6-trideoxy-alpha-D-glucose transaminase</fullName>
        <ecNumber evidence="6">2.6.1.106</ecNumber>
    </submittedName>
</protein>
<feature type="active site" description="Proton acceptor" evidence="3">
    <location>
        <position position="188"/>
    </location>
</feature>
<dbReference type="Pfam" id="PF01041">
    <property type="entry name" value="DegT_DnrJ_EryC1"/>
    <property type="match status" value="1"/>
</dbReference>
<comment type="caution">
    <text evidence="6">The sequence shown here is derived from an EMBL/GenBank/DDBJ whole genome shotgun (WGS) entry which is preliminary data.</text>
</comment>
<evidence type="ECO:0000256" key="5">
    <source>
        <dbReference type="RuleBase" id="RU004508"/>
    </source>
</evidence>
<dbReference type="GO" id="GO:0030170">
    <property type="term" value="F:pyridoxal phosphate binding"/>
    <property type="evidence" value="ECO:0007669"/>
    <property type="project" value="UniProtKB-ARBA"/>
</dbReference>
<dbReference type="AlphaFoldDB" id="A0ABC8QEZ7"/>
<evidence type="ECO:0000256" key="2">
    <source>
        <dbReference type="ARBA" id="ARBA00037999"/>
    </source>
</evidence>
<dbReference type="FunFam" id="3.40.640.10:FF:000089">
    <property type="entry name" value="Aminotransferase, DegT/DnrJ/EryC1/StrS family"/>
    <property type="match status" value="1"/>
</dbReference>
<keyword evidence="6" id="KW-0032">Aminotransferase</keyword>
<dbReference type="InterPro" id="IPR015421">
    <property type="entry name" value="PyrdxlP-dep_Trfase_major"/>
</dbReference>
<accession>A0ABC8QEZ7</accession>
<keyword evidence="1 4" id="KW-0663">Pyridoxal phosphate</keyword>
<dbReference type="InterPro" id="IPR015424">
    <property type="entry name" value="PyrdxlP-dep_Trfase"/>
</dbReference>
<dbReference type="InterPro" id="IPR015422">
    <property type="entry name" value="PyrdxlP-dep_Trfase_small"/>
</dbReference>
<dbReference type="PANTHER" id="PTHR30244">
    <property type="entry name" value="TRANSAMINASE"/>
    <property type="match status" value="1"/>
</dbReference>
<proteinExistence type="inferred from homology"/>
<dbReference type="EMBL" id="CATZAT010000003">
    <property type="protein sequence ID" value="CAJ0787549.1"/>
    <property type="molecule type" value="Genomic_DNA"/>
</dbReference>
<feature type="modified residue" description="N6-(pyridoxal phosphate)lysine" evidence="4">
    <location>
        <position position="188"/>
    </location>
</feature>
<evidence type="ECO:0000313" key="6">
    <source>
        <dbReference type="EMBL" id="CAJ0787549.1"/>
    </source>
</evidence>
<dbReference type="PIRSF" id="PIRSF000390">
    <property type="entry name" value="PLP_StrS"/>
    <property type="match status" value="1"/>
</dbReference>
<comment type="similarity">
    <text evidence="2 5">Belongs to the DegT/DnrJ/EryC1 family.</text>
</comment>
<dbReference type="RefSeq" id="WP_112185585.1">
    <property type="nucleotide sequence ID" value="NZ_CATZAT010000003.1"/>
</dbReference>
<sequence>MREHIPFLDLKDVNARQRDELIAAFTEVLDAGWFIHGKQCEAFEAEFAAYCEAKHCVSVSNGLDALHLILRAMSIGPGDEVIVPSNTFIATWLAVSFAGATPVPVEPREDTCNLDPELIAAAITPRTRAIIPVHLYGQPADMDPILEIARRHGLKVIEDAAQSHGARYHGKRTGSLADAAAFSFYPGKNLGALGDGGAVTTSDPELAQRVRMLSNYGSRKKYVHEAAGFNARLDEVQAALLRVKLRQLDADNAIRQRLVGIYTQELASLPLTLQAAPQGIESVWHLFTIRHPERDHLQAELSTMGVGTAIHYPTSPHRQGAYAATALGKLALPISDRIHAETLSLPLSPVHTEKEVLQVAEAVQRAVVKIGATDC</sequence>